<dbReference type="InterPro" id="IPR036709">
    <property type="entry name" value="Autotransporte_beta_dom_sf"/>
</dbReference>
<feature type="domain" description="Autotransporter" evidence="2">
    <location>
        <begin position="58"/>
        <end position="213"/>
    </location>
</feature>
<reference evidence="3" key="1">
    <citation type="journal article" date="2022" name="Front. Microbiol.">
        <title>New perspectives on an old grouping: The genomic and phenotypic variability of Oxalobacter formigenes and the implications for calcium oxalate stone prevention.</title>
        <authorList>
            <person name="Chmiel J.A."/>
            <person name="Carr C."/>
            <person name="Stuivenberg G.A."/>
            <person name="Venema R."/>
            <person name="Chanyi R.M."/>
            <person name="Al K.F."/>
            <person name="Giguere D."/>
            <person name="Say H."/>
            <person name="Akouris P.P."/>
            <person name="Dominguez Romero S.A."/>
            <person name="Kwong A."/>
            <person name="Tai V."/>
            <person name="Koval S.F."/>
            <person name="Razvi H."/>
            <person name="Bjazevic J."/>
            <person name="Burton J.P."/>
        </authorList>
    </citation>
    <scope>NUCLEOTIDE SEQUENCE</scope>
    <source>
        <strain evidence="3">OxK</strain>
    </source>
</reference>
<feature type="region of interest" description="Disordered" evidence="1">
    <location>
        <begin position="204"/>
        <end position="238"/>
    </location>
</feature>
<dbReference type="SUPFAM" id="SSF103515">
    <property type="entry name" value="Autotransporter"/>
    <property type="match status" value="1"/>
</dbReference>
<dbReference type="InterPro" id="IPR005546">
    <property type="entry name" value="Autotransporte_beta"/>
</dbReference>
<organism evidence="3">
    <name type="scientific">Oxalobacter aliiformigenes</name>
    <dbReference type="NCBI Taxonomy" id="2946593"/>
    <lineage>
        <taxon>Bacteria</taxon>
        <taxon>Pseudomonadati</taxon>
        <taxon>Pseudomonadota</taxon>
        <taxon>Betaproteobacteria</taxon>
        <taxon>Burkholderiales</taxon>
        <taxon>Oxalobacteraceae</taxon>
        <taxon>Oxalobacter</taxon>
    </lineage>
</organism>
<evidence type="ECO:0000259" key="2">
    <source>
        <dbReference type="Pfam" id="PF03797"/>
    </source>
</evidence>
<dbReference type="EMBL" id="CP098251">
    <property type="protein sequence ID" value="WAV92193.1"/>
    <property type="molecule type" value="Genomic_DNA"/>
</dbReference>
<feature type="compositionally biased region" description="Polar residues" evidence="1">
    <location>
        <begin position="211"/>
        <end position="228"/>
    </location>
</feature>
<gene>
    <name evidence="3" type="ORF">NB646_05335</name>
</gene>
<dbReference type="Proteomes" id="UP001164819">
    <property type="component" value="Chromosome"/>
</dbReference>
<evidence type="ECO:0000313" key="3">
    <source>
        <dbReference type="EMBL" id="WAV92193.1"/>
    </source>
</evidence>
<accession>A0A9E9LDM8</accession>
<dbReference type="Pfam" id="PF03797">
    <property type="entry name" value="Autotransporter"/>
    <property type="match status" value="1"/>
</dbReference>
<proteinExistence type="predicted"/>
<protein>
    <submittedName>
        <fullName evidence="3">Autotransporter outer membrane beta-barrel domain-containing protein</fullName>
    </submittedName>
</protein>
<sequence>MPYRTFSRPCDPCRFRTIQYNDGFLPFISFFSGKNIYPAQKHTDRRKEHIPPVFRLLSYRSVSIGSYARTAESDWTQVSGTAVVHAGYAFRPDERFTLMPFAGADVAFLHRPSISEEKGRSARLETDAETFRSVRTVFGLKAETADIATASPGYTARGNASPAFNHKLLKHAGDMTTRFTEITGGDFTTDVRFAARSSIPASAGISFRSPEGTSPDSALASGISSGNGTSVGGFGKVQ</sequence>
<dbReference type="Gene3D" id="2.40.128.130">
    <property type="entry name" value="Autotransporter beta-domain"/>
    <property type="match status" value="1"/>
</dbReference>
<name>A0A9E9LDM8_9BURK</name>
<evidence type="ECO:0000256" key="1">
    <source>
        <dbReference type="SAM" id="MobiDB-lite"/>
    </source>
</evidence>
<dbReference type="AlphaFoldDB" id="A0A9E9LDM8"/>
<feature type="compositionally biased region" description="Gly residues" evidence="1">
    <location>
        <begin position="229"/>
        <end position="238"/>
    </location>
</feature>